<name>A0A9P5N735_GYMJU</name>
<dbReference type="InterPro" id="IPR025533">
    <property type="entry name" value="DUF4419"/>
</dbReference>
<dbReference type="PANTHER" id="PTHR31252">
    <property type="entry name" value="DUF4419 DOMAIN-CONTAINING PROTEIN"/>
    <property type="match status" value="1"/>
</dbReference>
<keyword evidence="3" id="KW-1185">Reference proteome</keyword>
<dbReference type="PANTHER" id="PTHR31252:SF11">
    <property type="entry name" value="DUF4419 DOMAIN-CONTAINING PROTEIN"/>
    <property type="match status" value="1"/>
</dbReference>
<proteinExistence type="predicted"/>
<dbReference type="Proteomes" id="UP000724874">
    <property type="component" value="Unassembled WGS sequence"/>
</dbReference>
<reference evidence="2" key="1">
    <citation type="submission" date="2020-11" db="EMBL/GenBank/DDBJ databases">
        <authorList>
            <consortium name="DOE Joint Genome Institute"/>
            <person name="Ahrendt S."/>
            <person name="Riley R."/>
            <person name="Andreopoulos W."/>
            <person name="LaButti K."/>
            <person name="Pangilinan J."/>
            <person name="Ruiz-duenas F.J."/>
            <person name="Barrasa J.M."/>
            <person name="Sanchez-Garcia M."/>
            <person name="Camarero S."/>
            <person name="Miyauchi S."/>
            <person name="Serrano A."/>
            <person name="Linde D."/>
            <person name="Babiker R."/>
            <person name="Drula E."/>
            <person name="Ayuso-Fernandez I."/>
            <person name="Pacheco R."/>
            <person name="Padilla G."/>
            <person name="Ferreira P."/>
            <person name="Barriuso J."/>
            <person name="Kellner H."/>
            <person name="Castanera R."/>
            <person name="Alfaro M."/>
            <person name="Ramirez L."/>
            <person name="Pisabarro A.G."/>
            <person name="Kuo A."/>
            <person name="Tritt A."/>
            <person name="Lipzen A."/>
            <person name="He G."/>
            <person name="Yan M."/>
            <person name="Ng V."/>
            <person name="Cullen D."/>
            <person name="Martin F."/>
            <person name="Rosso M.-N."/>
            <person name="Henrissat B."/>
            <person name="Hibbett D."/>
            <person name="Martinez A.T."/>
            <person name="Grigoriev I.V."/>
        </authorList>
    </citation>
    <scope>NUCLEOTIDE SEQUENCE</scope>
    <source>
        <strain evidence="2">AH 44721</strain>
    </source>
</reference>
<dbReference type="EMBL" id="JADNYJ010000663">
    <property type="protein sequence ID" value="KAF8868403.1"/>
    <property type="molecule type" value="Genomic_DNA"/>
</dbReference>
<comment type="caution">
    <text evidence="2">The sequence shown here is derived from an EMBL/GenBank/DDBJ whole genome shotgun (WGS) entry which is preliminary data.</text>
</comment>
<dbReference type="OrthoDB" id="9978173at2759"/>
<dbReference type="AlphaFoldDB" id="A0A9P5N735"/>
<evidence type="ECO:0000256" key="1">
    <source>
        <dbReference type="SAM" id="MobiDB-lite"/>
    </source>
</evidence>
<accession>A0A9P5N735</accession>
<organism evidence="2 3">
    <name type="scientific">Gymnopilus junonius</name>
    <name type="common">Spectacular rustgill mushroom</name>
    <name type="synonym">Gymnopilus spectabilis subsp. junonius</name>
    <dbReference type="NCBI Taxonomy" id="109634"/>
    <lineage>
        <taxon>Eukaryota</taxon>
        <taxon>Fungi</taxon>
        <taxon>Dikarya</taxon>
        <taxon>Basidiomycota</taxon>
        <taxon>Agaricomycotina</taxon>
        <taxon>Agaricomycetes</taxon>
        <taxon>Agaricomycetidae</taxon>
        <taxon>Agaricales</taxon>
        <taxon>Agaricineae</taxon>
        <taxon>Hymenogastraceae</taxon>
        <taxon>Gymnopilus</taxon>
    </lineage>
</organism>
<sequence>MPVTFKVAEHPARYLSPQTYPCKNTADLLTRTWGAKNEKTVIPPQMLQSSLGKPDFQSIIPEHNGFVNTVIQAYNTHKHLVLRPDDVWIAILGQFNFYVNAHSEELRKQFVAHEDKKTLVVYASGTRFDVDFGDMARQMANLIHKNARLSVVDKDLKDWILPDFSTTSDNDTVVCSVLMMATLKAYFNYVFCLDCGIPSVTLEGKKSDWGKLLKRLDKLDSFGEEPKVWASLLRPILKRFVSAFDGEPDIDFWGKVCHHHNGWVTAFCVWSSEGKWQGPPLSGPIPTWKPSLQLDGVAYMAVDDADIPPGFCEVDVVLNDNGQLFNCMMVSGHVATQVHVETGDIFSPLPAWFMFIKDKHEVLKGDYEKSEGVLDGNSRSSDVTQTQKGDKGNRIGSKVVNSFRNSRLGRRLSKVIKLPSQSS</sequence>
<evidence type="ECO:0000313" key="2">
    <source>
        <dbReference type="EMBL" id="KAF8868403.1"/>
    </source>
</evidence>
<gene>
    <name evidence="2" type="ORF">CPB84DRAFT_1819248</name>
</gene>
<dbReference type="Pfam" id="PF14388">
    <property type="entry name" value="DUF4419"/>
    <property type="match status" value="1"/>
</dbReference>
<protein>
    <submittedName>
        <fullName evidence="2">Uncharacterized protein</fullName>
    </submittedName>
</protein>
<feature type="compositionally biased region" description="Polar residues" evidence="1">
    <location>
        <begin position="377"/>
        <end position="387"/>
    </location>
</feature>
<feature type="region of interest" description="Disordered" evidence="1">
    <location>
        <begin position="370"/>
        <end position="397"/>
    </location>
</feature>
<evidence type="ECO:0000313" key="3">
    <source>
        <dbReference type="Proteomes" id="UP000724874"/>
    </source>
</evidence>